<evidence type="ECO:0000313" key="2">
    <source>
        <dbReference type="Proteomes" id="UP001430953"/>
    </source>
</evidence>
<proteinExistence type="predicted"/>
<organism evidence="1 2">
    <name type="scientific">Cardiocondyla obscurior</name>
    <dbReference type="NCBI Taxonomy" id="286306"/>
    <lineage>
        <taxon>Eukaryota</taxon>
        <taxon>Metazoa</taxon>
        <taxon>Ecdysozoa</taxon>
        <taxon>Arthropoda</taxon>
        <taxon>Hexapoda</taxon>
        <taxon>Insecta</taxon>
        <taxon>Pterygota</taxon>
        <taxon>Neoptera</taxon>
        <taxon>Endopterygota</taxon>
        <taxon>Hymenoptera</taxon>
        <taxon>Apocrita</taxon>
        <taxon>Aculeata</taxon>
        <taxon>Formicoidea</taxon>
        <taxon>Formicidae</taxon>
        <taxon>Myrmicinae</taxon>
        <taxon>Cardiocondyla</taxon>
    </lineage>
</organism>
<dbReference type="EMBL" id="JADYXP020000024">
    <property type="protein sequence ID" value="KAL0101304.1"/>
    <property type="molecule type" value="Genomic_DNA"/>
</dbReference>
<keyword evidence="2" id="KW-1185">Reference proteome</keyword>
<dbReference type="Proteomes" id="UP001430953">
    <property type="component" value="Unassembled WGS sequence"/>
</dbReference>
<evidence type="ECO:0008006" key="3">
    <source>
        <dbReference type="Google" id="ProtNLM"/>
    </source>
</evidence>
<dbReference type="AlphaFoldDB" id="A0AAW2EC99"/>
<reference evidence="1 2" key="1">
    <citation type="submission" date="2023-03" db="EMBL/GenBank/DDBJ databases">
        <title>High recombination rates correlate with genetic variation in Cardiocondyla obscurior ants.</title>
        <authorList>
            <person name="Errbii M."/>
        </authorList>
    </citation>
    <scope>NUCLEOTIDE SEQUENCE [LARGE SCALE GENOMIC DNA]</scope>
    <source>
        <strain evidence="1">Alpha-2009</strain>
        <tissue evidence="1">Whole body</tissue>
    </source>
</reference>
<protein>
    <recommendedName>
        <fullName evidence="3">Secreted protein</fullName>
    </recommendedName>
</protein>
<name>A0AAW2EC99_9HYME</name>
<gene>
    <name evidence="1" type="ORF">PUN28_018841</name>
</gene>
<evidence type="ECO:0000313" key="1">
    <source>
        <dbReference type="EMBL" id="KAL0101304.1"/>
    </source>
</evidence>
<sequence>MVVLFSAAVLKKPTGIITSSPLLRFECVINRILTEDNIQRVISAWFFRRTPDAERDRAQQTSSTTARRFTAMRYSYLCLIDCIGGGCNIARGCVSFVNLVPNVAR</sequence>
<comment type="caution">
    <text evidence="1">The sequence shown here is derived from an EMBL/GenBank/DDBJ whole genome shotgun (WGS) entry which is preliminary data.</text>
</comment>
<accession>A0AAW2EC99</accession>